<protein>
    <submittedName>
        <fullName evidence="7">Y-family DNA polymerase</fullName>
    </submittedName>
</protein>
<dbReference type="NCBIfam" id="NF002955">
    <property type="entry name" value="PRK03609.1"/>
    <property type="match status" value="1"/>
</dbReference>
<evidence type="ECO:0000313" key="7">
    <source>
        <dbReference type="EMBL" id="MDI9858992.1"/>
    </source>
</evidence>
<dbReference type="InterPro" id="IPR017961">
    <property type="entry name" value="DNA_pol_Y-fam_little_finger"/>
</dbReference>
<keyword evidence="4" id="KW-0234">DNA repair</keyword>
<dbReference type="PANTHER" id="PTHR11076">
    <property type="entry name" value="DNA REPAIR POLYMERASE UMUC / TRANSFERASE FAMILY MEMBER"/>
    <property type="match status" value="1"/>
</dbReference>
<dbReference type="Pfam" id="PF11799">
    <property type="entry name" value="IMS_C"/>
    <property type="match status" value="1"/>
</dbReference>
<reference evidence="7 8" key="1">
    <citation type="submission" date="2023-05" db="EMBL/GenBank/DDBJ databases">
        <title>Novel species of genus Flectobacillus isolated from stream in China.</title>
        <authorList>
            <person name="Lu H."/>
        </authorList>
    </citation>
    <scope>NUCLEOTIDE SEQUENCE [LARGE SCALE GENOMIC DNA]</scope>
    <source>
        <strain evidence="7 8">KCTC 42575</strain>
    </source>
</reference>
<dbReference type="Gene3D" id="3.30.70.270">
    <property type="match status" value="1"/>
</dbReference>
<dbReference type="InterPro" id="IPR043128">
    <property type="entry name" value="Rev_trsase/Diguanyl_cyclase"/>
</dbReference>
<proteinExistence type="inferred from homology"/>
<sequence>MIALVDCNNFYASCERLFAPELRSKPVVVLSNNDGCVIARSDEAKAMGIKMGVPAFEIKNLIERQKVYAFSSNYTLYGDISNRVVQTLSQFTDEIEIYSIDEAFLNLRGFSNLESYATQIRSTVKQHTGIPTCVGVAPTKTLAKIANRYAKKHHKGVGVWVLDTSEKVEQALKATSIEDIWGVGRRYAKMLEAHNILTAYDLSKASENWVKANMSVVGQRMLYELRGISCLSLELINEPQKNICTSRSFGMMLTDKAPLSEAVANFAAACAFKLRKQRSVANFVQVFVTTNPFAKNEKQYFNSITITLPVADSDSRIIIKNALLGLSKIYRDGFKYKKAGVIVSGIVPEGEYQLALFSPNPDNNARKVMQVLDVINHSNGSNKLKLAAQGFDRTWRVKNERLSQRFTTRFDELLTINI</sequence>
<dbReference type="PANTHER" id="PTHR11076:SF34">
    <property type="entry name" value="PROTEIN UMUC"/>
    <property type="match status" value="1"/>
</dbReference>
<dbReference type="EMBL" id="JASHIF010000007">
    <property type="protein sequence ID" value="MDI9858992.1"/>
    <property type="molecule type" value="Genomic_DNA"/>
</dbReference>
<dbReference type="Gene3D" id="3.40.1170.60">
    <property type="match status" value="1"/>
</dbReference>
<dbReference type="InterPro" id="IPR050116">
    <property type="entry name" value="DNA_polymerase-Y"/>
</dbReference>
<evidence type="ECO:0000256" key="3">
    <source>
        <dbReference type="ARBA" id="ARBA00023199"/>
    </source>
</evidence>
<dbReference type="PROSITE" id="PS50173">
    <property type="entry name" value="UMUC"/>
    <property type="match status" value="1"/>
</dbReference>
<dbReference type="InterPro" id="IPR001126">
    <property type="entry name" value="UmuC"/>
</dbReference>
<keyword evidence="2" id="KW-0227">DNA damage</keyword>
<feature type="domain" description="UmuC" evidence="6">
    <location>
        <begin position="2"/>
        <end position="184"/>
    </location>
</feature>
<keyword evidence="8" id="KW-1185">Reference proteome</keyword>
<dbReference type="Gene3D" id="1.10.150.20">
    <property type="entry name" value="5' to 3' exonuclease, C-terminal subdomain"/>
    <property type="match status" value="1"/>
</dbReference>
<organism evidence="7 8">
    <name type="scientific">Flectobacillus roseus</name>
    <dbReference type="NCBI Taxonomy" id="502259"/>
    <lineage>
        <taxon>Bacteria</taxon>
        <taxon>Pseudomonadati</taxon>
        <taxon>Bacteroidota</taxon>
        <taxon>Cytophagia</taxon>
        <taxon>Cytophagales</taxon>
        <taxon>Flectobacillaceae</taxon>
        <taxon>Flectobacillus</taxon>
    </lineage>
</organism>
<dbReference type="RefSeq" id="WP_283344064.1">
    <property type="nucleotide sequence ID" value="NZ_JASHIF010000007.1"/>
</dbReference>
<comment type="caution">
    <text evidence="7">The sequence shown here is derived from an EMBL/GenBank/DDBJ whole genome shotgun (WGS) entry which is preliminary data.</text>
</comment>
<dbReference type="InterPro" id="IPR043502">
    <property type="entry name" value="DNA/RNA_pol_sf"/>
</dbReference>
<name>A0ABT6Y601_9BACT</name>
<evidence type="ECO:0000256" key="1">
    <source>
        <dbReference type="ARBA" id="ARBA00010945"/>
    </source>
</evidence>
<comment type="similarity">
    <text evidence="1">Belongs to the DNA polymerase type-Y family.</text>
</comment>
<dbReference type="Proteomes" id="UP001236507">
    <property type="component" value="Unassembled WGS sequence"/>
</dbReference>
<dbReference type="CDD" id="cd01700">
    <property type="entry name" value="PolY_Pol_V_umuC"/>
    <property type="match status" value="1"/>
</dbReference>
<dbReference type="Pfam" id="PF00817">
    <property type="entry name" value="IMS"/>
    <property type="match status" value="1"/>
</dbReference>
<evidence type="ECO:0000256" key="5">
    <source>
        <dbReference type="ARBA" id="ARBA00023236"/>
    </source>
</evidence>
<dbReference type="InterPro" id="IPR025188">
    <property type="entry name" value="DUF4113"/>
</dbReference>
<evidence type="ECO:0000256" key="2">
    <source>
        <dbReference type="ARBA" id="ARBA00022763"/>
    </source>
</evidence>
<dbReference type="SUPFAM" id="SSF56672">
    <property type="entry name" value="DNA/RNA polymerases"/>
    <property type="match status" value="1"/>
</dbReference>
<accession>A0ABT6Y601</accession>
<dbReference type="Pfam" id="PF13438">
    <property type="entry name" value="DUF4113"/>
    <property type="match status" value="1"/>
</dbReference>
<evidence type="ECO:0000256" key="4">
    <source>
        <dbReference type="ARBA" id="ARBA00023204"/>
    </source>
</evidence>
<evidence type="ECO:0000259" key="6">
    <source>
        <dbReference type="PROSITE" id="PS50173"/>
    </source>
</evidence>
<gene>
    <name evidence="7" type="ORF">QM524_07220</name>
</gene>
<keyword evidence="3" id="KW-0741">SOS mutagenesis</keyword>
<evidence type="ECO:0000313" key="8">
    <source>
        <dbReference type="Proteomes" id="UP001236507"/>
    </source>
</evidence>
<keyword evidence="5" id="KW-0742">SOS response</keyword>